<feature type="binding site" evidence="10">
    <location>
        <position position="174"/>
    </location>
    <ligand>
        <name>[4Fe-4S] cluster</name>
        <dbReference type="ChEBI" id="CHEBI:49883"/>
        <label>3</label>
    </ligand>
</feature>
<keyword evidence="3 10" id="KW-0479">Metal-binding</keyword>
<protein>
    <recommendedName>
        <fullName evidence="10">Ion-translocating oxidoreductase complex subunit B</fullName>
        <ecNumber evidence="10">7.-.-.-</ecNumber>
    </recommendedName>
    <alternativeName>
        <fullName evidence="10">Rnf electron transport complex subunit B</fullName>
    </alternativeName>
</protein>
<evidence type="ECO:0000256" key="1">
    <source>
        <dbReference type="ARBA" id="ARBA00022448"/>
    </source>
</evidence>
<dbReference type="AlphaFoldDB" id="A0A9D1P4Q0"/>
<feature type="region of interest" description="Hydrophobic" evidence="10">
    <location>
        <begin position="1"/>
        <end position="26"/>
    </location>
</feature>
<reference evidence="13" key="1">
    <citation type="submission" date="2020-10" db="EMBL/GenBank/DDBJ databases">
        <authorList>
            <person name="Gilroy R."/>
        </authorList>
    </citation>
    <scope>NUCLEOTIDE SEQUENCE</scope>
    <source>
        <strain evidence="13">CHK188-20938</strain>
    </source>
</reference>
<feature type="binding site" evidence="10">
    <location>
        <position position="74"/>
    </location>
    <ligand>
        <name>[4Fe-4S] cluster</name>
        <dbReference type="ChEBI" id="CHEBI:49883"/>
        <label>1</label>
    </ligand>
</feature>
<gene>
    <name evidence="10" type="primary">rnfB</name>
    <name evidence="13" type="ORF">IAB71_09685</name>
</gene>
<feature type="binding site" evidence="10">
    <location>
        <position position="52"/>
    </location>
    <ligand>
        <name>[4Fe-4S] cluster</name>
        <dbReference type="ChEBI" id="CHEBI:49883"/>
        <label>1</label>
    </ligand>
</feature>
<dbReference type="Gene3D" id="3.30.70.20">
    <property type="match status" value="2"/>
</dbReference>
<feature type="binding site" evidence="10">
    <location>
        <position position="57"/>
    </location>
    <ligand>
        <name>[4Fe-4S] cluster</name>
        <dbReference type="ChEBI" id="CHEBI:49883"/>
        <label>1</label>
    </ligand>
</feature>
<evidence type="ECO:0000259" key="11">
    <source>
        <dbReference type="PROSITE" id="PS51379"/>
    </source>
</evidence>
<dbReference type="CDD" id="cd10549">
    <property type="entry name" value="MtMvhB_like"/>
    <property type="match status" value="1"/>
</dbReference>
<evidence type="ECO:0000256" key="7">
    <source>
        <dbReference type="ARBA" id="ARBA00023004"/>
    </source>
</evidence>
<feature type="binding site" evidence="10">
    <location>
        <position position="49"/>
    </location>
    <ligand>
        <name>[4Fe-4S] cluster</name>
        <dbReference type="ChEBI" id="CHEBI:49883"/>
        <label>1</label>
    </ligand>
</feature>
<evidence type="ECO:0000256" key="9">
    <source>
        <dbReference type="ARBA" id="ARBA00023136"/>
    </source>
</evidence>
<evidence type="ECO:0000313" key="14">
    <source>
        <dbReference type="Proteomes" id="UP000824169"/>
    </source>
</evidence>
<evidence type="ECO:0000256" key="4">
    <source>
        <dbReference type="ARBA" id="ARBA00022737"/>
    </source>
</evidence>
<evidence type="ECO:0000256" key="5">
    <source>
        <dbReference type="ARBA" id="ARBA00022967"/>
    </source>
</evidence>
<feature type="binding site" evidence="10">
    <location>
        <position position="177"/>
    </location>
    <ligand>
        <name>[4Fe-4S] cluster</name>
        <dbReference type="ChEBI" id="CHEBI:49883"/>
        <label>3</label>
    </ligand>
</feature>
<dbReference type="Pfam" id="PF13187">
    <property type="entry name" value="Fer4_9"/>
    <property type="match status" value="1"/>
</dbReference>
<dbReference type="EMBL" id="DVOO01000029">
    <property type="protein sequence ID" value="HIV26027.1"/>
    <property type="molecule type" value="Genomic_DNA"/>
</dbReference>
<dbReference type="InterPro" id="IPR017900">
    <property type="entry name" value="4Fe4S_Fe_S_CS"/>
</dbReference>
<dbReference type="InterPro" id="IPR050395">
    <property type="entry name" value="4Fe4S_Ferredoxin_RnfB"/>
</dbReference>
<dbReference type="GO" id="GO:0009055">
    <property type="term" value="F:electron transfer activity"/>
    <property type="evidence" value="ECO:0007669"/>
    <property type="project" value="InterPro"/>
</dbReference>
<keyword evidence="6 10" id="KW-0249">Electron transport</keyword>
<sequence>MDMILISVLVVGGTGLLIGLLLSIAGKKFAVETDEREELVREALPGNNCGGCGYPGCDGAAAAVVSGEAPVTVCPVGGGPVARRIGEIMGREAGDTLRMTAYVKCGGTCQAAKTQYLYTGVEDCAYVSQLPGGGSKSCAYGCLGYGSCVKACQFGALEIRDGCARVDREACKACGACVKACPRGLIELVPCEKPAFHVACSSRDRGKAVLEVCSAGCIGCGKCEKVCPAGAVAVKEGLAYIRADLCTGCGTCAEQCPRKCIVKWQEE</sequence>
<dbReference type="HAMAP" id="MF_00463">
    <property type="entry name" value="RsxB_RnfB"/>
    <property type="match status" value="1"/>
</dbReference>
<evidence type="ECO:0000256" key="2">
    <source>
        <dbReference type="ARBA" id="ARBA00022485"/>
    </source>
</evidence>
<keyword evidence="7 10" id="KW-0408">Iron</keyword>
<feature type="binding site" evidence="10">
    <location>
        <position position="142"/>
    </location>
    <ligand>
        <name>[4Fe-4S] cluster</name>
        <dbReference type="ChEBI" id="CHEBI:49883"/>
        <label>2</label>
    </ligand>
</feature>
<dbReference type="InterPro" id="IPR017896">
    <property type="entry name" value="4Fe4S_Fe-S-bd"/>
</dbReference>
<dbReference type="PROSITE" id="PS00198">
    <property type="entry name" value="4FE4S_FER_1"/>
    <property type="match status" value="2"/>
</dbReference>
<feature type="binding site" evidence="10">
    <location>
        <position position="181"/>
    </location>
    <ligand>
        <name>[4Fe-4S] cluster</name>
        <dbReference type="ChEBI" id="CHEBI:49883"/>
        <label>2</label>
    </ligand>
</feature>
<evidence type="ECO:0000259" key="12">
    <source>
        <dbReference type="PROSITE" id="PS51656"/>
    </source>
</evidence>
<keyword evidence="8 10" id="KW-0411">Iron-sulfur</keyword>
<keyword evidence="9 10" id="KW-0472">Membrane</keyword>
<reference evidence="13" key="2">
    <citation type="journal article" date="2021" name="PeerJ">
        <title>Extensive microbial diversity within the chicken gut microbiome revealed by metagenomics and culture.</title>
        <authorList>
            <person name="Gilroy R."/>
            <person name="Ravi A."/>
            <person name="Getino M."/>
            <person name="Pursley I."/>
            <person name="Horton D.L."/>
            <person name="Alikhan N.F."/>
            <person name="Baker D."/>
            <person name="Gharbi K."/>
            <person name="Hall N."/>
            <person name="Watson M."/>
            <person name="Adriaenssens E.M."/>
            <person name="Foster-Nyarko E."/>
            <person name="Jarju S."/>
            <person name="Secka A."/>
            <person name="Antonio M."/>
            <person name="Oren A."/>
            <person name="Chaudhuri R.R."/>
            <person name="La Ragione R."/>
            <person name="Hildebrand F."/>
            <person name="Pallen M.J."/>
        </authorList>
    </citation>
    <scope>NUCLEOTIDE SEQUENCE</scope>
    <source>
        <strain evidence="13">CHK188-20938</strain>
    </source>
</reference>
<accession>A0A9D1P4Q0</accession>
<feature type="domain" description="4Fe-4S" evidence="12">
    <location>
        <begin position="32"/>
        <end position="91"/>
    </location>
</feature>
<dbReference type="GO" id="GO:0051539">
    <property type="term" value="F:4 iron, 4 sulfur cluster binding"/>
    <property type="evidence" value="ECO:0007669"/>
    <property type="project" value="UniProtKB-UniRule"/>
</dbReference>
<dbReference type="GO" id="GO:0046872">
    <property type="term" value="F:metal ion binding"/>
    <property type="evidence" value="ECO:0007669"/>
    <property type="project" value="UniProtKB-KW"/>
</dbReference>
<comment type="subunit">
    <text evidence="10">The complex is composed of six subunits: RnfA, RnfB, RnfC, RnfD, RnfE and RnfG.</text>
</comment>
<dbReference type="PANTHER" id="PTHR43560:SF1">
    <property type="entry name" value="ION-TRANSLOCATING OXIDOREDUCTASE COMPLEX SUBUNIT B"/>
    <property type="match status" value="1"/>
</dbReference>
<dbReference type="PROSITE" id="PS51379">
    <property type="entry name" value="4FE4S_FER_2"/>
    <property type="match status" value="3"/>
</dbReference>
<comment type="caution">
    <text evidence="10">Lacks conserved residue(s) required for the propagation of feature annotation.</text>
</comment>
<feature type="domain" description="4Fe-4S ferredoxin-type" evidence="11">
    <location>
        <begin position="239"/>
        <end position="267"/>
    </location>
</feature>
<feature type="domain" description="4Fe-4S ferredoxin-type" evidence="11">
    <location>
        <begin position="206"/>
        <end position="237"/>
    </location>
</feature>
<feature type="binding site" evidence="10">
    <location>
        <position position="171"/>
    </location>
    <ligand>
        <name>[4Fe-4S] cluster</name>
        <dbReference type="ChEBI" id="CHEBI:49883"/>
        <label>3</label>
    </ligand>
</feature>
<evidence type="ECO:0000256" key="10">
    <source>
        <dbReference type="HAMAP-Rule" id="MF_00463"/>
    </source>
</evidence>
<feature type="binding site" evidence="10">
    <location>
        <position position="148"/>
    </location>
    <ligand>
        <name>[4Fe-4S] cluster</name>
        <dbReference type="ChEBI" id="CHEBI:49883"/>
        <label>2</label>
    </ligand>
</feature>
<dbReference type="SUPFAM" id="SSF54862">
    <property type="entry name" value="4Fe-4S ferredoxins"/>
    <property type="match status" value="1"/>
</dbReference>
<dbReference type="Pfam" id="PF04060">
    <property type="entry name" value="FeS"/>
    <property type="match status" value="1"/>
</dbReference>
<feature type="binding site" evidence="10">
    <location>
        <position position="138"/>
    </location>
    <ligand>
        <name>[4Fe-4S] cluster</name>
        <dbReference type="ChEBI" id="CHEBI:49883"/>
        <label>2</label>
    </ligand>
</feature>
<keyword evidence="5 10" id="KW-1278">Translocase</keyword>
<evidence type="ECO:0000256" key="3">
    <source>
        <dbReference type="ARBA" id="ARBA00022723"/>
    </source>
</evidence>
<name>A0A9D1P4Q0_9FIRM</name>
<keyword evidence="2 10" id="KW-0004">4Fe-4S</keyword>
<evidence type="ECO:0000256" key="8">
    <source>
        <dbReference type="ARBA" id="ARBA00023014"/>
    </source>
</evidence>
<keyword evidence="1 10" id="KW-0813">Transport</keyword>
<evidence type="ECO:0000313" key="13">
    <source>
        <dbReference type="EMBL" id="HIV26027.1"/>
    </source>
</evidence>
<feature type="domain" description="4Fe-4S ferredoxin-type" evidence="11">
    <location>
        <begin position="162"/>
        <end position="191"/>
    </location>
</feature>
<dbReference type="InterPro" id="IPR007202">
    <property type="entry name" value="4Fe-4S_dom"/>
</dbReference>
<dbReference type="Gene3D" id="1.10.15.40">
    <property type="entry name" value="Electron transport complex subunit B, putative Fe-S cluster"/>
    <property type="match status" value="1"/>
</dbReference>
<organism evidence="13 14">
    <name type="scientific">Candidatus Scatomonas pullistercoris</name>
    <dbReference type="NCBI Taxonomy" id="2840920"/>
    <lineage>
        <taxon>Bacteria</taxon>
        <taxon>Bacillati</taxon>
        <taxon>Bacillota</taxon>
        <taxon>Clostridia</taxon>
        <taxon>Lachnospirales</taxon>
        <taxon>Lachnospiraceae</taxon>
        <taxon>Lachnospiraceae incertae sedis</taxon>
        <taxon>Candidatus Scatomonas</taxon>
    </lineage>
</organism>
<comment type="caution">
    <text evidence="13">The sequence shown here is derived from an EMBL/GenBank/DDBJ whole genome shotgun (WGS) entry which is preliminary data.</text>
</comment>
<comment type="similarity">
    <text evidence="10">Belongs to the 4Fe4S bacterial-type ferredoxin family. RnfB subfamily.</text>
</comment>
<dbReference type="InterPro" id="IPR010207">
    <property type="entry name" value="Elect_transpt_cplx_RnfB/RsxB"/>
</dbReference>
<feature type="binding site" evidence="10">
    <location>
        <position position="152"/>
    </location>
    <ligand>
        <name>[4Fe-4S] cluster</name>
        <dbReference type="ChEBI" id="CHEBI:49883"/>
        <label>3</label>
    </ligand>
</feature>
<proteinExistence type="inferred from homology"/>
<dbReference type="GO" id="GO:0005886">
    <property type="term" value="C:plasma membrane"/>
    <property type="evidence" value="ECO:0007669"/>
    <property type="project" value="UniProtKB-SubCell"/>
</dbReference>
<keyword evidence="4 10" id="KW-0677">Repeat</keyword>
<dbReference type="Proteomes" id="UP000824169">
    <property type="component" value="Unassembled WGS sequence"/>
</dbReference>
<evidence type="ECO:0000256" key="6">
    <source>
        <dbReference type="ARBA" id="ARBA00022982"/>
    </source>
</evidence>
<comment type="function">
    <text evidence="10">Part of a membrane-bound complex that couples electron transfer with translocation of ions across the membrane.</text>
</comment>
<dbReference type="EC" id="7.-.-.-" evidence="10"/>
<dbReference type="GO" id="GO:0022900">
    <property type="term" value="P:electron transport chain"/>
    <property type="evidence" value="ECO:0007669"/>
    <property type="project" value="UniProtKB-UniRule"/>
</dbReference>
<keyword evidence="10" id="KW-1003">Cell membrane</keyword>
<comment type="cofactor">
    <cofactor evidence="10">
        <name>[4Fe-4S] cluster</name>
        <dbReference type="ChEBI" id="CHEBI:49883"/>
    </cofactor>
    <text evidence="10">Binds 3 [4Fe-4S] clusters.</text>
</comment>
<comment type="subcellular location">
    <subcellularLocation>
        <location evidence="10">Cell membrane</location>
    </subcellularLocation>
</comment>
<dbReference type="PROSITE" id="PS51656">
    <property type="entry name" value="4FE4S"/>
    <property type="match status" value="1"/>
</dbReference>
<dbReference type="PANTHER" id="PTHR43560">
    <property type="entry name" value="ION-TRANSLOCATING OXIDOREDUCTASE COMPLEX SUBUNIT B"/>
    <property type="match status" value="1"/>
</dbReference>
<dbReference type="Pfam" id="PF00037">
    <property type="entry name" value="Fer4"/>
    <property type="match status" value="1"/>
</dbReference>